<organism evidence="2 3">
    <name type="scientific">Choanephora cucurbitarum</name>
    <dbReference type="NCBI Taxonomy" id="101091"/>
    <lineage>
        <taxon>Eukaryota</taxon>
        <taxon>Fungi</taxon>
        <taxon>Fungi incertae sedis</taxon>
        <taxon>Mucoromycota</taxon>
        <taxon>Mucoromycotina</taxon>
        <taxon>Mucoromycetes</taxon>
        <taxon>Mucorales</taxon>
        <taxon>Mucorineae</taxon>
        <taxon>Choanephoraceae</taxon>
        <taxon>Choanephoroideae</taxon>
        <taxon>Choanephora</taxon>
    </lineage>
</organism>
<sequence length="229" mass="26070">MDQVFVIDATYKTNDRNMPLICVYGVHNLGADVLRTFPVAFAFVCDEQQVTYIWFMETLKNALGNTHLEQPVFVTDKCLALMEALETVFPESDKLLCIWHMMGNIKKELSKNGRFFDKKIKEEAIKLLAQFSCLSTQRAESGHRILKVGLSRRLDLISAFENIDAYCSLLKQKLALLEQKETQKQDLLMRRNNRLNRVRGKVSRAALIAAHSVCIAVESGEVARENGDE</sequence>
<dbReference type="InParanoid" id="A0A1C7MU11"/>
<dbReference type="EMBL" id="LUGH01002275">
    <property type="protein sequence ID" value="OBZ80323.1"/>
    <property type="molecule type" value="Genomic_DNA"/>
</dbReference>
<keyword evidence="3" id="KW-1185">Reference proteome</keyword>
<dbReference type="PANTHER" id="PTHR47718">
    <property type="entry name" value="OS01G0519700 PROTEIN"/>
    <property type="match status" value="1"/>
</dbReference>
<dbReference type="AlphaFoldDB" id="A0A1C7MU11"/>
<accession>A0A1C7MU11</accession>
<feature type="non-terminal residue" evidence="2">
    <location>
        <position position="229"/>
    </location>
</feature>
<feature type="domain" description="MULE transposase" evidence="1">
    <location>
        <begin position="4"/>
        <end position="104"/>
    </location>
</feature>
<comment type="caution">
    <text evidence="2">The sequence shown here is derived from an EMBL/GenBank/DDBJ whole genome shotgun (WGS) entry which is preliminary data.</text>
</comment>
<dbReference type="Pfam" id="PF10551">
    <property type="entry name" value="MULE"/>
    <property type="match status" value="1"/>
</dbReference>
<evidence type="ECO:0000313" key="2">
    <source>
        <dbReference type="EMBL" id="OBZ80323.1"/>
    </source>
</evidence>
<evidence type="ECO:0000313" key="3">
    <source>
        <dbReference type="Proteomes" id="UP000093000"/>
    </source>
</evidence>
<protein>
    <recommendedName>
        <fullName evidence="1">MULE transposase domain-containing protein</fullName>
    </recommendedName>
</protein>
<dbReference type="Proteomes" id="UP000093000">
    <property type="component" value="Unassembled WGS sequence"/>
</dbReference>
<dbReference type="OrthoDB" id="2289420at2759"/>
<reference evidence="2 3" key="1">
    <citation type="submission" date="2016-03" db="EMBL/GenBank/DDBJ databases">
        <title>Choanephora cucurbitarum.</title>
        <authorList>
            <person name="Min B."/>
            <person name="Park H."/>
            <person name="Park J.-H."/>
            <person name="Shin H.-D."/>
            <person name="Choi I.-G."/>
        </authorList>
    </citation>
    <scope>NUCLEOTIDE SEQUENCE [LARGE SCALE GENOMIC DNA]</scope>
    <source>
        <strain evidence="2 3">KUS-F28377</strain>
    </source>
</reference>
<gene>
    <name evidence="2" type="ORF">A0J61_11628</name>
</gene>
<proteinExistence type="predicted"/>
<dbReference type="InterPro" id="IPR018289">
    <property type="entry name" value="MULE_transposase_dom"/>
</dbReference>
<dbReference type="PANTHER" id="PTHR47718:SF3">
    <property type="entry name" value="PROTEIN FAR1-RELATED SEQUENCE 5-LIKE"/>
    <property type="match status" value="1"/>
</dbReference>
<dbReference type="STRING" id="101091.A0A1C7MU11"/>
<evidence type="ECO:0000259" key="1">
    <source>
        <dbReference type="Pfam" id="PF10551"/>
    </source>
</evidence>
<name>A0A1C7MU11_9FUNG</name>